<feature type="binding site" evidence="5 6">
    <location>
        <position position="134"/>
    </location>
    <ligand>
        <name>Zn(2+)</name>
        <dbReference type="ChEBI" id="CHEBI:29105"/>
    </ligand>
</feature>
<proteinExistence type="inferred from homology"/>
<dbReference type="InterPro" id="IPR003000">
    <property type="entry name" value="Sirtuin"/>
</dbReference>
<feature type="binding site" evidence="5">
    <location>
        <begin position="253"/>
        <end position="255"/>
    </location>
    <ligand>
        <name>NAD(+)</name>
        <dbReference type="ChEBI" id="CHEBI:57540"/>
    </ligand>
</feature>
<organism evidence="9 10">
    <name type="scientific">Pseudonocardia hispaniensis</name>
    <dbReference type="NCBI Taxonomy" id="904933"/>
    <lineage>
        <taxon>Bacteria</taxon>
        <taxon>Bacillati</taxon>
        <taxon>Actinomycetota</taxon>
        <taxon>Actinomycetes</taxon>
        <taxon>Pseudonocardiales</taxon>
        <taxon>Pseudonocardiaceae</taxon>
        <taxon>Pseudonocardia</taxon>
    </lineage>
</organism>
<evidence type="ECO:0000256" key="2">
    <source>
        <dbReference type="ARBA" id="ARBA00022723"/>
    </source>
</evidence>
<evidence type="ECO:0000256" key="6">
    <source>
        <dbReference type="PROSITE-ProRule" id="PRU00236"/>
    </source>
</evidence>
<feature type="domain" description="Deacetylase sirtuin-type" evidence="8">
    <location>
        <begin position="1"/>
        <end position="285"/>
    </location>
</feature>
<feature type="binding site" evidence="5 6">
    <location>
        <position position="181"/>
    </location>
    <ligand>
        <name>Zn(2+)</name>
        <dbReference type="ChEBI" id="CHEBI:29105"/>
    </ligand>
</feature>
<comment type="subcellular location">
    <subcellularLocation>
        <location evidence="5">Cytoplasm</location>
    </subcellularLocation>
</comment>
<evidence type="ECO:0000256" key="3">
    <source>
        <dbReference type="ARBA" id="ARBA00022833"/>
    </source>
</evidence>
<evidence type="ECO:0000259" key="8">
    <source>
        <dbReference type="PROSITE" id="PS50305"/>
    </source>
</evidence>
<comment type="catalytic activity">
    <reaction evidence="5">
        <text>N(6)-acetyl-L-lysyl-[protein] + NAD(+) + H2O = 2''-O-acetyl-ADP-D-ribose + nicotinamide + L-lysyl-[protein]</text>
        <dbReference type="Rhea" id="RHEA:43636"/>
        <dbReference type="Rhea" id="RHEA-COMP:9752"/>
        <dbReference type="Rhea" id="RHEA-COMP:10731"/>
        <dbReference type="ChEBI" id="CHEBI:15377"/>
        <dbReference type="ChEBI" id="CHEBI:17154"/>
        <dbReference type="ChEBI" id="CHEBI:29969"/>
        <dbReference type="ChEBI" id="CHEBI:57540"/>
        <dbReference type="ChEBI" id="CHEBI:61930"/>
        <dbReference type="ChEBI" id="CHEBI:83767"/>
        <dbReference type="EC" id="2.3.1.286"/>
    </reaction>
</comment>
<dbReference type="InterPro" id="IPR026587">
    <property type="entry name" value="Sirtuin_class_II"/>
</dbReference>
<evidence type="ECO:0000256" key="5">
    <source>
        <dbReference type="HAMAP-Rule" id="MF_01967"/>
    </source>
</evidence>
<dbReference type="HAMAP" id="MF_01967">
    <property type="entry name" value="Sirtuin_ClassII"/>
    <property type="match status" value="1"/>
</dbReference>
<feature type="region of interest" description="Disordered" evidence="7">
    <location>
        <begin position="35"/>
        <end position="54"/>
    </location>
</feature>
<keyword evidence="2 5" id="KW-0479">Metal-binding</keyword>
<dbReference type="Gene3D" id="3.30.1600.10">
    <property type="entry name" value="SIR2/SIRT2 'Small Domain"/>
    <property type="match status" value="1"/>
</dbReference>
<keyword evidence="1 5" id="KW-0808">Transferase</keyword>
<feature type="binding site" evidence="5 6">
    <location>
        <position position="131"/>
    </location>
    <ligand>
        <name>Zn(2+)</name>
        <dbReference type="ChEBI" id="CHEBI:29105"/>
    </ligand>
</feature>
<comment type="function">
    <text evidence="5">NAD-dependent protein deacetylase which modulates the activities of several enzymes which are inactive in their acetylated form.</text>
</comment>
<keyword evidence="4 5" id="KW-0520">NAD</keyword>
<keyword evidence="3 5" id="KW-0862">Zinc</keyword>
<dbReference type="InterPro" id="IPR026590">
    <property type="entry name" value="Ssirtuin_cat_dom"/>
</dbReference>
<keyword evidence="10" id="KW-1185">Reference proteome</keyword>
<evidence type="ECO:0000313" key="9">
    <source>
        <dbReference type="EMBL" id="MFC5996850.1"/>
    </source>
</evidence>
<gene>
    <name evidence="5" type="primary">cobB</name>
    <name evidence="9" type="ORF">ACFQE5_21815</name>
</gene>
<dbReference type="NCBIfam" id="NF003738">
    <property type="entry name" value="PRK05333.1"/>
    <property type="match status" value="1"/>
</dbReference>
<dbReference type="InterPro" id="IPR026591">
    <property type="entry name" value="Sirtuin_cat_small_dom_sf"/>
</dbReference>
<dbReference type="Pfam" id="PF02146">
    <property type="entry name" value="SIR2"/>
    <property type="match status" value="1"/>
</dbReference>
<feature type="binding site" evidence="5">
    <location>
        <begin position="227"/>
        <end position="229"/>
    </location>
    <ligand>
        <name>NAD(+)</name>
        <dbReference type="ChEBI" id="CHEBI:57540"/>
    </ligand>
</feature>
<dbReference type="InterPro" id="IPR029035">
    <property type="entry name" value="DHS-like_NAD/FAD-binding_dom"/>
</dbReference>
<feature type="binding site" evidence="5">
    <location>
        <begin position="105"/>
        <end position="108"/>
    </location>
    <ligand>
        <name>NAD(+)</name>
        <dbReference type="ChEBI" id="CHEBI:57540"/>
    </ligand>
</feature>
<dbReference type="SUPFAM" id="SSF52467">
    <property type="entry name" value="DHS-like NAD/FAD-binding domain"/>
    <property type="match status" value="1"/>
</dbReference>
<dbReference type="EC" id="2.3.1.286" evidence="5"/>
<keyword evidence="5" id="KW-0963">Cytoplasm</keyword>
<dbReference type="Gene3D" id="3.40.50.1220">
    <property type="entry name" value="TPP-binding domain"/>
    <property type="match status" value="1"/>
</dbReference>
<comment type="similarity">
    <text evidence="5">Belongs to the sirtuin family. Class II subfamily.</text>
</comment>
<comment type="cofactor">
    <cofactor evidence="5">
        <name>Zn(2+)</name>
        <dbReference type="ChEBI" id="CHEBI:29105"/>
    </cofactor>
    <text evidence="5">Binds 1 zinc ion per subunit.</text>
</comment>
<comment type="caution">
    <text evidence="5">Lacks conserved residue(s) required for the propagation of feature annotation.</text>
</comment>
<feature type="active site" description="Proton acceptor" evidence="5 6">
    <location>
        <position position="123"/>
    </location>
</feature>
<reference evidence="10" key="1">
    <citation type="journal article" date="2019" name="Int. J. Syst. Evol. Microbiol.">
        <title>The Global Catalogue of Microorganisms (GCM) 10K type strain sequencing project: providing services to taxonomists for standard genome sequencing and annotation.</title>
        <authorList>
            <consortium name="The Broad Institute Genomics Platform"/>
            <consortium name="The Broad Institute Genome Sequencing Center for Infectious Disease"/>
            <person name="Wu L."/>
            <person name="Ma J."/>
        </authorList>
    </citation>
    <scope>NUCLEOTIDE SEQUENCE [LARGE SCALE GENOMIC DNA]</scope>
    <source>
        <strain evidence="10">CCM 8391</strain>
    </source>
</reference>
<name>A0ABW1J8K3_9PSEU</name>
<sequence length="290" mass="29974">MSSAAPAVGPALDRALAVLAGRPLVALTGAGVSTDSGIPDYRGPNSPSRTPMTYDEFRSGEPARRRYWARSHVGWARMRRARPNAGHRALAELERTGVLRGVITQNVDGLHRAAGSRAVIDLHGRIADVVCLDCRQVTSRDALQERLAALNPGFAADARTETAPDGDAAVEDTAGFRIAACAACGGVLKPDVVFFGENVPPDRVARTYALVDELAPDAGGGALLVAGSSLTVMSGLRFVRHAHRGGIPVVIVNRGPTRGDTLATLHVDGGCSQVLPVLAAAVGGTLGAAG</sequence>
<evidence type="ECO:0000313" key="10">
    <source>
        <dbReference type="Proteomes" id="UP001596302"/>
    </source>
</evidence>
<feature type="binding site" evidence="5">
    <location>
        <position position="271"/>
    </location>
    <ligand>
        <name>NAD(+)</name>
        <dbReference type="ChEBI" id="CHEBI:57540"/>
    </ligand>
</feature>
<dbReference type="RefSeq" id="WP_379587703.1">
    <property type="nucleotide sequence ID" value="NZ_JBHSQW010000044.1"/>
</dbReference>
<protein>
    <recommendedName>
        <fullName evidence="5">NAD-dependent protein deacetylase</fullName>
        <ecNumber evidence="5">2.3.1.286</ecNumber>
    </recommendedName>
    <alternativeName>
        <fullName evidence="5">Regulatory protein SIR2 homolog</fullName>
    </alternativeName>
</protein>
<dbReference type="PROSITE" id="PS50305">
    <property type="entry name" value="SIRTUIN"/>
    <property type="match status" value="1"/>
</dbReference>
<comment type="caution">
    <text evidence="9">The sequence shown here is derived from an EMBL/GenBank/DDBJ whole genome shotgun (WGS) entry which is preliminary data.</text>
</comment>
<dbReference type="PANTHER" id="PTHR11085:SF10">
    <property type="entry name" value="NAD-DEPENDENT PROTEIN DEACYLASE SIRTUIN-5, MITOCHONDRIAL-RELATED"/>
    <property type="match status" value="1"/>
</dbReference>
<evidence type="ECO:0000256" key="7">
    <source>
        <dbReference type="SAM" id="MobiDB-lite"/>
    </source>
</evidence>
<dbReference type="PANTHER" id="PTHR11085">
    <property type="entry name" value="NAD-DEPENDENT PROTEIN DEACYLASE SIRTUIN-5, MITOCHONDRIAL-RELATED"/>
    <property type="match status" value="1"/>
</dbReference>
<accession>A0ABW1J8K3</accession>
<dbReference type="Proteomes" id="UP001596302">
    <property type="component" value="Unassembled WGS sequence"/>
</dbReference>
<evidence type="ECO:0000256" key="1">
    <source>
        <dbReference type="ARBA" id="ARBA00022679"/>
    </source>
</evidence>
<evidence type="ECO:0000256" key="4">
    <source>
        <dbReference type="ARBA" id="ARBA00023027"/>
    </source>
</evidence>
<dbReference type="EMBL" id="JBHSQW010000044">
    <property type="protein sequence ID" value="MFC5996850.1"/>
    <property type="molecule type" value="Genomic_DNA"/>
</dbReference>
<feature type="binding site" evidence="5 6">
    <location>
        <position position="184"/>
    </location>
    <ligand>
        <name>Zn(2+)</name>
        <dbReference type="ChEBI" id="CHEBI:29105"/>
    </ligand>
</feature>
<dbReference type="InterPro" id="IPR050134">
    <property type="entry name" value="NAD-dep_sirtuin_deacylases"/>
</dbReference>